<evidence type="ECO:0000313" key="6">
    <source>
        <dbReference type="EMBL" id="GLV53240.1"/>
    </source>
</evidence>
<dbReference type="EMBL" id="BSRI01000001">
    <property type="protein sequence ID" value="GLV53240.1"/>
    <property type="molecule type" value="Genomic_DNA"/>
</dbReference>
<dbReference type="PANTHER" id="PTHR30417">
    <property type="entry name" value="N-ACETYLMURAMOYL-L-ALANINE AMIDASE AMID"/>
    <property type="match status" value="1"/>
</dbReference>
<dbReference type="InterPro" id="IPR036505">
    <property type="entry name" value="Amidase/PGRP_sf"/>
</dbReference>
<dbReference type="Proteomes" id="UP001344906">
    <property type="component" value="Unassembled WGS sequence"/>
</dbReference>
<name>A0ABQ6FGZ5_9CHLR</name>
<dbReference type="Pfam" id="PF01510">
    <property type="entry name" value="Amidase_2"/>
    <property type="match status" value="1"/>
</dbReference>
<proteinExistence type="predicted"/>
<gene>
    <name evidence="6" type="ORF">KDH_00950</name>
</gene>
<comment type="caution">
    <text evidence="6">The sequence shown here is derived from an EMBL/GenBank/DDBJ whole genome shotgun (WGS) entry which is preliminary data.</text>
</comment>
<evidence type="ECO:0000259" key="5">
    <source>
        <dbReference type="SMART" id="SM00644"/>
    </source>
</evidence>
<dbReference type="PANTHER" id="PTHR30417:SF1">
    <property type="entry name" value="N-ACETYLMURAMOYL-L-ALANINE AMIDASE AMID"/>
    <property type="match status" value="1"/>
</dbReference>
<reference evidence="6 7" key="1">
    <citation type="submission" date="2023-02" db="EMBL/GenBank/DDBJ databases">
        <title>Dictyobacter halimunensis sp. nov., a new member of the class Ktedonobacteria from forest soil in a geothermal area.</title>
        <authorList>
            <person name="Rachmania M.K."/>
            <person name="Ningsih F."/>
            <person name="Sakai Y."/>
            <person name="Yabe S."/>
            <person name="Yokota A."/>
            <person name="Sjamsuridzal W."/>
        </authorList>
    </citation>
    <scope>NUCLEOTIDE SEQUENCE [LARGE SCALE GENOMIC DNA]</scope>
    <source>
        <strain evidence="6 7">S3.2.2.5</strain>
    </source>
</reference>
<evidence type="ECO:0000256" key="2">
    <source>
        <dbReference type="ARBA" id="ARBA00011901"/>
    </source>
</evidence>
<dbReference type="RefSeq" id="WP_338246703.1">
    <property type="nucleotide sequence ID" value="NZ_BSRI01000001.1"/>
</dbReference>
<evidence type="ECO:0000256" key="1">
    <source>
        <dbReference type="ARBA" id="ARBA00001561"/>
    </source>
</evidence>
<dbReference type="SUPFAM" id="SSF55846">
    <property type="entry name" value="N-acetylmuramoyl-L-alanine amidase-like"/>
    <property type="match status" value="1"/>
</dbReference>
<keyword evidence="4" id="KW-0961">Cell wall biogenesis/degradation</keyword>
<sequence>MRVDEAGALAIWVPQEITFEYTDAIWLVVHKTAGFHTAQECAAYFGDLSRNTEHVSSHYVVGQDGTIVQCVPEGAGAGANCCTIGNYAPFLPFCNGQNNNLNVHTISIEHIDPSIDNSTPLTSAQKAASFSLIKHICQRHSIPMRAGDSNGGIIGHFQIDSINRAHCPGNYPWQALWDYLAPPIPQLENSEVFTTQSADFHPYFVEQTPGGLWQCRHTRCLLGGNIRKYYSNLTIDGQTLPIIGLPTTNEIAVGAKRVQHFEKAVLCYDPTITAQPPGAEYKVYLLKLDDPLLGAK</sequence>
<dbReference type="EC" id="3.5.1.28" evidence="2"/>
<dbReference type="Gene3D" id="3.40.80.10">
    <property type="entry name" value="Peptidoglycan recognition protein-like"/>
    <property type="match status" value="1"/>
</dbReference>
<feature type="domain" description="N-acetylmuramoyl-L-alanine amidase" evidence="5">
    <location>
        <begin position="14"/>
        <end position="169"/>
    </location>
</feature>
<evidence type="ECO:0000313" key="7">
    <source>
        <dbReference type="Proteomes" id="UP001344906"/>
    </source>
</evidence>
<evidence type="ECO:0000256" key="3">
    <source>
        <dbReference type="ARBA" id="ARBA00022801"/>
    </source>
</evidence>
<keyword evidence="7" id="KW-1185">Reference proteome</keyword>
<comment type="catalytic activity">
    <reaction evidence="1">
        <text>Hydrolyzes the link between N-acetylmuramoyl residues and L-amino acid residues in certain cell-wall glycopeptides.</text>
        <dbReference type="EC" id="3.5.1.28"/>
    </reaction>
</comment>
<keyword evidence="3" id="KW-0378">Hydrolase</keyword>
<dbReference type="CDD" id="cd06583">
    <property type="entry name" value="PGRP"/>
    <property type="match status" value="1"/>
</dbReference>
<accession>A0ABQ6FGZ5</accession>
<dbReference type="InterPro" id="IPR051206">
    <property type="entry name" value="NAMLAA_amidase_2"/>
</dbReference>
<evidence type="ECO:0000256" key="4">
    <source>
        <dbReference type="ARBA" id="ARBA00023316"/>
    </source>
</evidence>
<protein>
    <recommendedName>
        <fullName evidence="2">N-acetylmuramoyl-L-alanine amidase</fullName>
        <ecNumber evidence="2">3.5.1.28</ecNumber>
    </recommendedName>
</protein>
<dbReference type="SMART" id="SM00644">
    <property type="entry name" value="Ami_2"/>
    <property type="match status" value="1"/>
</dbReference>
<organism evidence="6 7">
    <name type="scientific">Dictyobacter halimunensis</name>
    <dbReference type="NCBI Taxonomy" id="3026934"/>
    <lineage>
        <taxon>Bacteria</taxon>
        <taxon>Bacillati</taxon>
        <taxon>Chloroflexota</taxon>
        <taxon>Ktedonobacteria</taxon>
        <taxon>Ktedonobacterales</taxon>
        <taxon>Dictyobacteraceae</taxon>
        <taxon>Dictyobacter</taxon>
    </lineage>
</organism>
<dbReference type="InterPro" id="IPR002502">
    <property type="entry name" value="Amidase_domain"/>
</dbReference>